<feature type="domain" description="Alpha/beta hydrolase fold-3" evidence="2">
    <location>
        <begin position="116"/>
        <end position="332"/>
    </location>
</feature>
<proteinExistence type="inferred from homology"/>
<dbReference type="PANTHER" id="PTHR23024">
    <property type="entry name" value="ARYLACETAMIDE DEACETYLASE"/>
    <property type="match status" value="1"/>
</dbReference>
<protein>
    <recommendedName>
        <fullName evidence="2">Alpha/beta hydrolase fold-3 domain-containing protein</fullName>
    </recommendedName>
</protein>
<dbReference type="InterPro" id="IPR029058">
    <property type="entry name" value="AB_hydrolase_fold"/>
</dbReference>
<evidence type="ECO:0000256" key="1">
    <source>
        <dbReference type="ARBA" id="ARBA00010515"/>
    </source>
</evidence>
<organism evidence="3 4">
    <name type="scientific">Flemingia macrophylla</name>
    <dbReference type="NCBI Taxonomy" id="520843"/>
    <lineage>
        <taxon>Eukaryota</taxon>
        <taxon>Viridiplantae</taxon>
        <taxon>Streptophyta</taxon>
        <taxon>Embryophyta</taxon>
        <taxon>Tracheophyta</taxon>
        <taxon>Spermatophyta</taxon>
        <taxon>Magnoliopsida</taxon>
        <taxon>eudicotyledons</taxon>
        <taxon>Gunneridae</taxon>
        <taxon>Pentapetalae</taxon>
        <taxon>rosids</taxon>
        <taxon>fabids</taxon>
        <taxon>Fabales</taxon>
        <taxon>Fabaceae</taxon>
        <taxon>Papilionoideae</taxon>
        <taxon>50 kb inversion clade</taxon>
        <taxon>NPAAA clade</taxon>
        <taxon>indigoferoid/millettioid clade</taxon>
        <taxon>Phaseoleae</taxon>
        <taxon>Flemingia</taxon>
    </lineage>
</organism>
<name>A0ABD1MF40_9FABA</name>
<gene>
    <name evidence="3" type="ORF">Fmac_015653</name>
</gene>
<dbReference type="EMBL" id="JBGMDY010000005">
    <property type="protein sequence ID" value="KAL2334440.1"/>
    <property type="molecule type" value="Genomic_DNA"/>
</dbReference>
<dbReference type="Pfam" id="PF07859">
    <property type="entry name" value="Abhydrolase_3"/>
    <property type="match status" value="1"/>
</dbReference>
<dbReference type="AlphaFoldDB" id="A0ABD1MF40"/>
<comment type="caution">
    <text evidence="3">The sequence shown here is derived from an EMBL/GenBank/DDBJ whole genome shotgun (WGS) entry which is preliminary data.</text>
</comment>
<dbReference type="PANTHER" id="PTHR23024:SF653">
    <property type="entry name" value="CARBOXYLESTERASE"/>
    <property type="match status" value="1"/>
</dbReference>
<keyword evidence="4" id="KW-1185">Reference proteome</keyword>
<sequence>MKRTSVNQHTLSSLVSLFHSHPPSHLVNSLMGPTATKPNLPWKVRFLASFLTFLSNASRRSNGTINRRLFSLVDRKATANPTPVHGVCSSDVTVSAARNLWFRLYTPSSTASLPLVVYFHGGGYSFFTADSIGFDSLCRLFSRSLNAVVVSVNYRLTPEHRYPAQRDDGLDVIKFIDQNVGVLPRSADVSKCFLAGDSAGGNLAHHVAVLVSEERLRTVNVIGLVSIQPFFGGEKRTRSEIEINRVPFISLDGCDWYWKAFLPHGSDRDHEAANVSGPNAVDIMGLGYPNTIVFMGGFDPLRDWQRMYYEWLKKSGKEAQLIDYPNAIHGFYYFPDIPETSLLLSQVKEFMSQQMCNVN</sequence>
<evidence type="ECO:0000259" key="2">
    <source>
        <dbReference type="Pfam" id="PF07859"/>
    </source>
</evidence>
<dbReference type="InterPro" id="IPR050466">
    <property type="entry name" value="Carboxylest/Gibb_receptor"/>
</dbReference>
<reference evidence="3 4" key="1">
    <citation type="submission" date="2024-08" db="EMBL/GenBank/DDBJ databases">
        <title>Insights into the chromosomal genome structure of Flemingia macrophylla.</title>
        <authorList>
            <person name="Ding Y."/>
            <person name="Zhao Y."/>
            <person name="Bi W."/>
            <person name="Wu M."/>
            <person name="Zhao G."/>
            <person name="Gong Y."/>
            <person name="Li W."/>
            <person name="Zhang P."/>
        </authorList>
    </citation>
    <scope>NUCLEOTIDE SEQUENCE [LARGE SCALE GENOMIC DNA]</scope>
    <source>
        <strain evidence="3">DYQJB</strain>
        <tissue evidence="3">Leaf</tissue>
    </source>
</reference>
<evidence type="ECO:0000313" key="3">
    <source>
        <dbReference type="EMBL" id="KAL2334440.1"/>
    </source>
</evidence>
<accession>A0ABD1MF40</accession>
<dbReference type="Proteomes" id="UP001603857">
    <property type="component" value="Unassembled WGS sequence"/>
</dbReference>
<dbReference type="Gene3D" id="3.40.50.1820">
    <property type="entry name" value="alpha/beta hydrolase"/>
    <property type="match status" value="1"/>
</dbReference>
<dbReference type="SUPFAM" id="SSF53474">
    <property type="entry name" value="alpha/beta-Hydrolases"/>
    <property type="match status" value="1"/>
</dbReference>
<dbReference type="InterPro" id="IPR013094">
    <property type="entry name" value="AB_hydrolase_3"/>
</dbReference>
<comment type="similarity">
    <text evidence="1">Belongs to the 'GDXG' lipolytic enzyme family.</text>
</comment>
<evidence type="ECO:0000313" key="4">
    <source>
        <dbReference type="Proteomes" id="UP001603857"/>
    </source>
</evidence>